<dbReference type="EMBL" id="OW240919">
    <property type="protein sequence ID" value="CAH2312877.1"/>
    <property type="molecule type" value="Genomic_DNA"/>
</dbReference>
<proteinExistence type="predicted"/>
<feature type="region of interest" description="Disordered" evidence="1">
    <location>
        <begin position="1"/>
        <end position="157"/>
    </location>
</feature>
<feature type="compositionally biased region" description="Basic and acidic residues" evidence="1">
    <location>
        <begin position="85"/>
        <end position="104"/>
    </location>
</feature>
<dbReference type="AlphaFoldDB" id="A0AAD1WH75"/>
<reference evidence="2" key="1">
    <citation type="submission" date="2022-03" db="EMBL/GenBank/DDBJ databases">
        <authorList>
            <person name="Alioto T."/>
            <person name="Alioto T."/>
            <person name="Gomez Garrido J."/>
        </authorList>
    </citation>
    <scope>NUCLEOTIDE SEQUENCE</scope>
</reference>
<dbReference type="Proteomes" id="UP001295444">
    <property type="component" value="Chromosome 08"/>
</dbReference>
<evidence type="ECO:0000313" key="3">
    <source>
        <dbReference type="Proteomes" id="UP001295444"/>
    </source>
</evidence>
<protein>
    <submittedName>
        <fullName evidence="2">Uncharacterized protein</fullName>
    </submittedName>
</protein>
<evidence type="ECO:0000256" key="1">
    <source>
        <dbReference type="SAM" id="MobiDB-lite"/>
    </source>
</evidence>
<feature type="compositionally biased region" description="Gly residues" evidence="1">
    <location>
        <begin position="39"/>
        <end position="56"/>
    </location>
</feature>
<feature type="compositionally biased region" description="Basic and acidic residues" evidence="1">
    <location>
        <begin position="117"/>
        <end position="140"/>
    </location>
</feature>
<organism evidence="2 3">
    <name type="scientific">Pelobates cultripes</name>
    <name type="common">Western spadefoot toad</name>
    <dbReference type="NCBI Taxonomy" id="61616"/>
    <lineage>
        <taxon>Eukaryota</taxon>
        <taxon>Metazoa</taxon>
        <taxon>Chordata</taxon>
        <taxon>Craniata</taxon>
        <taxon>Vertebrata</taxon>
        <taxon>Euteleostomi</taxon>
        <taxon>Amphibia</taxon>
        <taxon>Batrachia</taxon>
        <taxon>Anura</taxon>
        <taxon>Pelobatoidea</taxon>
        <taxon>Pelobatidae</taxon>
        <taxon>Pelobates</taxon>
    </lineage>
</organism>
<evidence type="ECO:0000313" key="2">
    <source>
        <dbReference type="EMBL" id="CAH2312877.1"/>
    </source>
</evidence>
<keyword evidence="3" id="KW-1185">Reference proteome</keyword>
<gene>
    <name evidence="2" type="ORF">PECUL_23A027619</name>
</gene>
<accession>A0AAD1WH75</accession>
<name>A0AAD1WH75_PELCU</name>
<sequence>MLCRPDKAAPRVRGRLGGQGPAEVEPQCGSWHPRSPSGGPDGGGETTGGKAASGGGRGRRLSAAARTSHQARLELQAAGSGTKYETAERSGSEHGGRTGKRAETAESSGDELGGTDTADRPFPERGGKKTAERSGFEQKGSHTAGRSAAERGSRKLPNVRFFCPLLQGMKEKCLLVTGVQESSHYRQGPAEKGAV</sequence>